<name>A0A4D6L3K6_VIGUN</name>
<dbReference type="Proteomes" id="UP000501690">
    <property type="component" value="Linkage Group LG2"/>
</dbReference>
<evidence type="ECO:0000313" key="2">
    <source>
        <dbReference type="EMBL" id="QCD83024.1"/>
    </source>
</evidence>
<reference evidence="2 3" key="1">
    <citation type="submission" date="2019-04" db="EMBL/GenBank/DDBJ databases">
        <title>An improved genome assembly and genetic linkage map for asparagus bean, Vigna unguiculata ssp. sesquipedialis.</title>
        <authorList>
            <person name="Xia Q."/>
            <person name="Zhang R."/>
            <person name="Dong Y."/>
        </authorList>
    </citation>
    <scope>NUCLEOTIDE SEQUENCE [LARGE SCALE GENOMIC DNA]</scope>
    <source>
        <tissue evidence="2">Leaf</tissue>
    </source>
</reference>
<accession>A0A4D6L3K6</accession>
<gene>
    <name evidence="2" type="ORF">DEO72_LG2g3366</name>
</gene>
<proteinExistence type="predicted"/>
<keyword evidence="3" id="KW-1185">Reference proteome</keyword>
<dbReference type="Gramene" id="Vigun03g202208.1.v1.2">
    <property type="protein sequence ID" value="Vigun03g202208.1.v1.2.CDS.1"/>
    <property type="gene ID" value="Vigun03g202208.v1.2"/>
</dbReference>
<sequence>MKEVKAAEKQSTSSLPFDESVGGKMNVDFIFFSDGRVTKFLHMLMVDILLVIGERDFEVEGSNQTLARRRHVFRNCPRATSRGSTPLRWPSTRIMWRGGHRASDPQS</sequence>
<organism evidence="2 3">
    <name type="scientific">Vigna unguiculata</name>
    <name type="common">Cowpea</name>
    <dbReference type="NCBI Taxonomy" id="3917"/>
    <lineage>
        <taxon>Eukaryota</taxon>
        <taxon>Viridiplantae</taxon>
        <taxon>Streptophyta</taxon>
        <taxon>Embryophyta</taxon>
        <taxon>Tracheophyta</taxon>
        <taxon>Spermatophyta</taxon>
        <taxon>Magnoliopsida</taxon>
        <taxon>eudicotyledons</taxon>
        <taxon>Gunneridae</taxon>
        <taxon>Pentapetalae</taxon>
        <taxon>rosids</taxon>
        <taxon>fabids</taxon>
        <taxon>Fabales</taxon>
        <taxon>Fabaceae</taxon>
        <taxon>Papilionoideae</taxon>
        <taxon>50 kb inversion clade</taxon>
        <taxon>NPAAA clade</taxon>
        <taxon>indigoferoid/millettioid clade</taxon>
        <taxon>Phaseoleae</taxon>
        <taxon>Vigna</taxon>
    </lineage>
</organism>
<evidence type="ECO:0000313" key="3">
    <source>
        <dbReference type="Proteomes" id="UP000501690"/>
    </source>
</evidence>
<evidence type="ECO:0000256" key="1">
    <source>
        <dbReference type="SAM" id="MobiDB-lite"/>
    </source>
</evidence>
<feature type="region of interest" description="Disordered" evidence="1">
    <location>
        <begin position="1"/>
        <end position="20"/>
    </location>
</feature>
<dbReference type="EMBL" id="CP039346">
    <property type="protein sequence ID" value="QCD83024.1"/>
    <property type="molecule type" value="Genomic_DNA"/>
</dbReference>
<dbReference type="AlphaFoldDB" id="A0A4D6L3K6"/>
<protein>
    <submittedName>
        <fullName evidence="2">Uncharacterized protein</fullName>
    </submittedName>
</protein>